<evidence type="ECO:0000313" key="3">
    <source>
        <dbReference type="Proteomes" id="UP001465976"/>
    </source>
</evidence>
<comment type="caution">
    <text evidence="2">The sequence shown here is derived from an EMBL/GenBank/DDBJ whole genome shotgun (WGS) entry which is preliminary data.</text>
</comment>
<name>A0ABR3FKE6_9AGAR</name>
<dbReference type="Proteomes" id="UP001465976">
    <property type="component" value="Unassembled WGS sequence"/>
</dbReference>
<evidence type="ECO:0000256" key="1">
    <source>
        <dbReference type="SAM" id="MobiDB-lite"/>
    </source>
</evidence>
<reference evidence="2 3" key="1">
    <citation type="submission" date="2024-02" db="EMBL/GenBank/DDBJ databases">
        <title>A draft genome for the cacao thread blight pathogen Marasmius crinis-equi.</title>
        <authorList>
            <person name="Cohen S.P."/>
            <person name="Baruah I.K."/>
            <person name="Amoako-Attah I."/>
            <person name="Bukari Y."/>
            <person name="Meinhardt L.W."/>
            <person name="Bailey B.A."/>
        </authorList>
    </citation>
    <scope>NUCLEOTIDE SEQUENCE [LARGE SCALE GENOMIC DNA]</scope>
    <source>
        <strain evidence="2 3">GH-76</strain>
    </source>
</reference>
<organism evidence="2 3">
    <name type="scientific">Marasmius crinis-equi</name>
    <dbReference type="NCBI Taxonomy" id="585013"/>
    <lineage>
        <taxon>Eukaryota</taxon>
        <taxon>Fungi</taxon>
        <taxon>Dikarya</taxon>
        <taxon>Basidiomycota</taxon>
        <taxon>Agaricomycotina</taxon>
        <taxon>Agaricomycetes</taxon>
        <taxon>Agaricomycetidae</taxon>
        <taxon>Agaricales</taxon>
        <taxon>Marasmiineae</taxon>
        <taxon>Marasmiaceae</taxon>
        <taxon>Marasmius</taxon>
    </lineage>
</organism>
<feature type="region of interest" description="Disordered" evidence="1">
    <location>
        <begin position="1"/>
        <end position="58"/>
    </location>
</feature>
<dbReference type="EMBL" id="JBAHYK010000267">
    <property type="protein sequence ID" value="KAL0575868.1"/>
    <property type="molecule type" value="Genomic_DNA"/>
</dbReference>
<keyword evidence="3" id="KW-1185">Reference proteome</keyword>
<feature type="compositionally biased region" description="Polar residues" evidence="1">
    <location>
        <begin position="25"/>
        <end position="42"/>
    </location>
</feature>
<feature type="compositionally biased region" description="Basic and acidic residues" evidence="1">
    <location>
        <begin position="15"/>
        <end position="24"/>
    </location>
</feature>
<evidence type="ECO:0000313" key="2">
    <source>
        <dbReference type="EMBL" id="KAL0575868.1"/>
    </source>
</evidence>
<accession>A0ABR3FKE6</accession>
<protein>
    <submittedName>
        <fullName evidence="2">Uncharacterized protein</fullName>
    </submittedName>
</protein>
<proteinExistence type="predicted"/>
<sequence>MAWRGAGTVSVTFSDADHPDRESQSAEADTGSSVDTGSAETEQQTKLGLPPTPPQLTPIERSYEAFTAALARTLVCAQYTPPSRTAPGSVSEFEAIQAQLGVSVDSGIPPTTGEQGNLLEGKRMLLRSIVKWNEFWGSSLPPGVEKALLYRDMMRRISCHARELVHHDNNLRAAKRVNEVFQYRESEWKAIMEQDLGQSQWESQEAT</sequence>
<gene>
    <name evidence="2" type="ORF">V5O48_006118</name>
</gene>